<reference evidence="3" key="2">
    <citation type="journal article" date="2011" name="Proc. Natl. Acad. Sci. U.S.A.">
        <title>Obligate biotrophy features unraveled by the genomic analysis of rust fungi.</title>
        <authorList>
            <person name="Duplessis S."/>
            <person name="Cuomo C.A."/>
            <person name="Lin Y.-C."/>
            <person name="Aerts A."/>
            <person name="Tisserant E."/>
            <person name="Veneault-Fourrey C."/>
            <person name="Joly D.L."/>
            <person name="Hacquard S."/>
            <person name="Amselem J."/>
            <person name="Cantarel B.L."/>
            <person name="Chiu R."/>
            <person name="Coutinho P.M."/>
            <person name="Feau N."/>
            <person name="Field M."/>
            <person name="Frey P."/>
            <person name="Gelhaye E."/>
            <person name="Goldberg J."/>
            <person name="Grabherr M.G."/>
            <person name="Kodira C.D."/>
            <person name="Kohler A."/>
            <person name="Kuees U."/>
            <person name="Lindquist E.A."/>
            <person name="Lucas S.M."/>
            <person name="Mago R."/>
            <person name="Mauceli E."/>
            <person name="Morin E."/>
            <person name="Murat C."/>
            <person name="Pangilinan J.L."/>
            <person name="Park R."/>
            <person name="Pearson M."/>
            <person name="Quesneville H."/>
            <person name="Rouhier N."/>
            <person name="Sakthikumar S."/>
            <person name="Salamov A.A."/>
            <person name="Schmutz J."/>
            <person name="Selles B."/>
            <person name="Shapiro H."/>
            <person name="Tanguay P."/>
            <person name="Tuskan G.A."/>
            <person name="Henrissat B."/>
            <person name="Van de Peer Y."/>
            <person name="Rouze P."/>
            <person name="Ellis J.G."/>
            <person name="Dodds P.N."/>
            <person name="Schein J.E."/>
            <person name="Zhong S."/>
            <person name="Hamelin R.C."/>
            <person name="Grigoriev I.V."/>
            <person name="Szabo L.J."/>
            <person name="Martin F."/>
        </authorList>
    </citation>
    <scope>NUCLEOTIDE SEQUENCE [LARGE SCALE GENOMIC DNA]</scope>
    <source>
        <strain evidence="3">CRL 75-36-700-3 / race SCCL</strain>
    </source>
</reference>
<name>E3JYL6_PUCGT</name>
<dbReference type="AlphaFoldDB" id="E3JYL6"/>
<protein>
    <submittedName>
        <fullName evidence="2">Uncharacterized protein</fullName>
    </submittedName>
</protein>
<dbReference type="HOGENOM" id="CLU_095050_0_0_1"/>
<organism evidence="2 3">
    <name type="scientific">Puccinia graminis f. sp. tritici (strain CRL 75-36-700-3 / race SCCL)</name>
    <name type="common">Black stem rust fungus</name>
    <dbReference type="NCBI Taxonomy" id="418459"/>
    <lineage>
        <taxon>Eukaryota</taxon>
        <taxon>Fungi</taxon>
        <taxon>Dikarya</taxon>
        <taxon>Basidiomycota</taxon>
        <taxon>Pucciniomycotina</taxon>
        <taxon>Pucciniomycetes</taxon>
        <taxon>Pucciniales</taxon>
        <taxon>Pucciniaceae</taxon>
        <taxon>Puccinia</taxon>
    </lineage>
</organism>
<sequence>MFTYQFLFIAVISQAARSALAISCYPKTLVNKAECHEAIKQIVYREDSRLGTESKHFGYEFKDCSIILRNPNGASPYVNNLSADSYPECCEQFILNYCETAAGGDYLDSDTSIQLNIGNSGKTPETKPYNSFFPFLQETCGLNQNAGKIQQEDCNTAYKSIPMSVEGQFLNDKNRATDRIAKEYKSCYVTIYTSDGSVLDATNGNIRPIFDKLVSKCGTQSGVVSIKDGARGKNGRVYMKIRNSRPCGEQVCN</sequence>
<reference key="1">
    <citation type="submission" date="2007-01" db="EMBL/GenBank/DDBJ databases">
        <title>The Genome Sequence of Puccinia graminis f. sp. tritici Strain CRL 75-36-700-3.</title>
        <authorList>
            <consortium name="The Broad Institute Genome Sequencing Platform"/>
            <person name="Birren B."/>
            <person name="Lander E."/>
            <person name="Galagan J."/>
            <person name="Nusbaum C."/>
            <person name="Devon K."/>
            <person name="Cuomo C."/>
            <person name="Jaffe D."/>
            <person name="Butler J."/>
            <person name="Alvarez P."/>
            <person name="Gnerre S."/>
            <person name="Grabherr M."/>
            <person name="Mauceli E."/>
            <person name="Brockman W."/>
            <person name="Young S."/>
            <person name="LaButti K."/>
            <person name="Sykes S."/>
            <person name="DeCaprio D."/>
            <person name="Crawford M."/>
            <person name="Koehrsen M."/>
            <person name="Engels R."/>
            <person name="Montgomery P."/>
            <person name="Pearson M."/>
            <person name="Howarth C."/>
            <person name="Larson L."/>
            <person name="White J."/>
            <person name="Zeng Q."/>
            <person name="Kodira C."/>
            <person name="Yandava C."/>
            <person name="Alvarado L."/>
            <person name="O'Leary S."/>
            <person name="Szabo L."/>
            <person name="Dean R."/>
            <person name="Schein J."/>
        </authorList>
    </citation>
    <scope>NUCLEOTIDE SEQUENCE</scope>
    <source>
        <strain>CRL 75-36-700-3</strain>
    </source>
</reference>
<accession>E3JYL6</accession>
<dbReference type="Proteomes" id="UP000008783">
    <property type="component" value="Unassembled WGS sequence"/>
</dbReference>
<evidence type="ECO:0000313" key="2">
    <source>
        <dbReference type="EMBL" id="EFP77141.2"/>
    </source>
</evidence>
<proteinExistence type="predicted"/>
<dbReference type="KEGG" id="pgr:PGTG_03097"/>
<dbReference type="EMBL" id="DS178267">
    <property type="protein sequence ID" value="EFP77141.2"/>
    <property type="molecule type" value="Genomic_DNA"/>
</dbReference>
<dbReference type="InParanoid" id="E3JYL6"/>
<evidence type="ECO:0000313" key="3">
    <source>
        <dbReference type="Proteomes" id="UP000008783"/>
    </source>
</evidence>
<dbReference type="GeneID" id="10537352"/>
<dbReference type="OrthoDB" id="2496978at2759"/>
<dbReference type="RefSeq" id="XP_003321560.2">
    <property type="nucleotide sequence ID" value="XM_003321512.2"/>
</dbReference>
<gene>
    <name evidence="2" type="ORF">PGTG_03097</name>
</gene>
<feature type="chain" id="PRO_5003172868" evidence="1">
    <location>
        <begin position="22"/>
        <end position="253"/>
    </location>
</feature>
<evidence type="ECO:0000256" key="1">
    <source>
        <dbReference type="SAM" id="SignalP"/>
    </source>
</evidence>
<dbReference type="VEuPathDB" id="FungiDB:PGTG_03097"/>
<keyword evidence="1" id="KW-0732">Signal</keyword>
<feature type="signal peptide" evidence="1">
    <location>
        <begin position="1"/>
        <end position="21"/>
    </location>
</feature>
<keyword evidence="3" id="KW-1185">Reference proteome</keyword>